<dbReference type="Gene3D" id="3.30.70.270">
    <property type="match status" value="1"/>
</dbReference>
<comment type="catalytic activity">
    <reaction evidence="2">
        <text>2 GTP = 3',3'-c-di-GMP + 2 diphosphate</text>
        <dbReference type="Rhea" id="RHEA:24898"/>
        <dbReference type="ChEBI" id="CHEBI:33019"/>
        <dbReference type="ChEBI" id="CHEBI:37565"/>
        <dbReference type="ChEBI" id="CHEBI:58805"/>
        <dbReference type="EC" id="2.7.7.65"/>
    </reaction>
</comment>
<dbReference type="Pfam" id="PF01590">
    <property type="entry name" value="GAF"/>
    <property type="match status" value="1"/>
</dbReference>
<evidence type="ECO:0000259" key="3">
    <source>
        <dbReference type="PROSITE" id="PS50113"/>
    </source>
</evidence>
<gene>
    <name evidence="5" type="ORF">ACFPQA_16155</name>
</gene>
<feature type="domain" description="GGDEF" evidence="4">
    <location>
        <begin position="364"/>
        <end position="501"/>
    </location>
</feature>
<name>A0ABW0RP39_9GAMM</name>
<dbReference type="SUPFAM" id="SSF55073">
    <property type="entry name" value="Nucleotide cyclase"/>
    <property type="match status" value="1"/>
</dbReference>
<dbReference type="InterPro" id="IPR035965">
    <property type="entry name" value="PAS-like_dom_sf"/>
</dbReference>
<dbReference type="Pfam" id="PF00990">
    <property type="entry name" value="GGDEF"/>
    <property type="match status" value="1"/>
</dbReference>
<dbReference type="NCBIfam" id="TIGR00254">
    <property type="entry name" value="GGDEF"/>
    <property type="match status" value="1"/>
</dbReference>
<evidence type="ECO:0000313" key="6">
    <source>
        <dbReference type="Proteomes" id="UP001596055"/>
    </source>
</evidence>
<keyword evidence="6" id="KW-1185">Reference proteome</keyword>
<keyword evidence="5" id="KW-0548">Nucleotidyltransferase</keyword>
<dbReference type="SMART" id="SM00065">
    <property type="entry name" value="GAF"/>
    <property type="match status" value="1"/>
</dbReference>
<dbReference type="Gene3D" id="3.30.450.40">
    <property type="match status" value="1"/>
</dbReference>
<dbReference type="SMART" id="SM00267">
    <property type="entry name" value="GGDEF"/>
    <property type="match status" value="1"/>
</dbReference>
<dbReference type="InterPro" id="IPR000014">
    <property type="entry name" value="PAS"/>
</dbReference>
<dbReference type="SUPFAM" id="SSF55785">
    <property type="entry name" value="PYP-like sensor domain (PAS domain)"/>
    <property type="match status" value="1"/>
</dbReference>
<evidence type="ECO:0000256" key="2">
    <source>
        <dbReference type="ARBA" id="ARBA00034247"/>
    </source>
</evidence>
<sequence>MAKSFVPVAGPETPDELFGKLSAGVPGILFCYWLSADGGQHCFPFVGEQITELFGIERSSLQTSADPLFQRIHPQDFASIESSIIESATRLNPWRYQARLCLSDGNYRWFEAYSQPERQPDGSTVWYGEFHDIQHYKDLESELRESEAEHAFQARFQNLIAHLSAEFINLGFEHIDLCIEELLSTIGEFFGVDRSYLYQFSDDYQWMYNRHEWCAPGVDRKRDSSRAISVTELPWWNRQVQSMIEQNRVMFVEDVDGLPVDAPDEKKLLQSQGVSSLFCVPIRIRGRVCGFFGVESLSRRSWRTDQEDLLMIVSGLLSGALERNRLEQELLNQSIRDPLTGLHNRRYLMPRLTEMLGRRNRYGESFALAMFDLDHFKDINDSLGHLGGDYILQRFAEELREQTRSTDVVARFGGEEFVVAFSAVRRPEEVRELVERILQSIASTTFAYNDSDVHLTASAGLACINELSSGPASPDALIDLADHRLYLAKKSGRNCLVDASGTLRI</sequence>
<dbReference type="GO" id="GO:0052621">
    <property type="term" value="F:diguanylate cyclase activity"/>
    <property type="evidence" value="ECO:0007669"/>
    <property type="project" value="UniProtKB-EC"/>
</dbReference>
<dbReference type="PROSITE" id="PS50887">
    <property type="entry name" value="GGDEF"/>
    <property type="match status" value="1"/>
</dbReference>
<dbReference type="CDD" id="cd01949">
    <property type="entry name" value="GGDEF"/>
    <property type="match status" value="1"/>
</dbReference>
<dbReference type="EC" id="2.7.7.65" evidence="1"/>
<dbReference type="SUPFAM" id="SSF55781">
    <property type="entry name" value="GAF domain-like"/>
    <property type="match status" value="1"/>
</dbReference>
<dbReference type="InterPro" id="IPR000700">
    <property type="entry name" value="PAS-assoc_C"/>
</dbReference>
<dbReference type="InterPro" id="IPR043128">
    <property type="entry name" value="Rev_trsase/Diguanyl_cyclase"/>
</dbReference>
<dbReference type="EMBL" id="JBHSNL010000006">
    <property type="protein sequence ID" value="MFC5546599.1"/>
    <property type="molecule type" value="Genomic_DNA"/>
</dbReference>
<dbReference type="CDD" id="cd00130">
    <property type="entry name" value="PAS"/>
    <property type="match status" value="1"/>
</dbReference>
<dbReference type="PROSITE" id="PS50113">
    <property type="entry name" value="PAC"/>
    <property type="match status" value="1"/>
</dbReference>
<dbReference type="InterPro" id="IPR013655">
    <property type="entry name" value="PAS_fold_3"/>
</dbReference>
<evidence type="ECO:0000259" key="4">
    <source>
        <dbReference type="PROSITE" id="PS50887"/>
    </source>
</evidence>
<evidence type="ECO:0000256" key="1">
    <source>
        <dbReference type="ARBA" id="ARBA00012528"/>
    </source>
</evidence>
<dbReference type="InterPro" id="IPR003018">
    <property type="entry name" value="GAF"/>
</dbReference>
<evidence type="ECO:0000313" key="5">
    <source>
        <dbReference type="EMBL" id="MFC5546599.1"/>
    </source>
</evidence>
<dbReference type="InterPro" id="IPR000160">
    <property type="entry name" value="GGDEF_dom"/>
</dbReference>
<dbReference type="Proteomes" id="UP001596055">
    <property type="component" value="Unassembled WGS sequence"/>
</dbReference>
<organism evidence="5 6">
    <name type="scientific">Marinobacter koreensis</name>
    <dbReference type="NCBI Taxonomy" id="335974"/>
    <lineage>
        <taxon>Bacteria</taxon>
        <taxon>Pseudomonadati</taxon>
        <taxon>Pseudomonadota</taxon>
        <taxon>Gammaproteobacteria</taxon>
        <taxon>Pseudomonadales</taxon>
        <taxon>Marinobacteraceae</taxon>
        <taxon>Marinobacter</taxon>
    </lineage>
</organism>
<accession>A0ABW0RP39</accession>
<dbReference type="PANTHER" id="PTHR45138">
    <property type="entry name" value="REGULATORY COMPONENTS OF SENSORY TRANSDUCTION SYSTEM"/>
    <property type="match status" value="1"/>
</dbReference>
<dbReference type="Gene3D" id="3.30.450.20">
    <property type="entry name" value="PAS domain"/>
    <property type="match status" value="1"/>
</dbReference>
<dbReference type="RefSeq" id="WP_248158764.1">
    <property type="nucleotide sequence ID" value="NZ_JAKZAJ010000004.1"/>
</dbReference>
<dbReference type="PANTHER" id="PTHR45138:SF9">
    <property type="entry name" value="DIGUANYLATE CYCLASE DGCM-RELATED"/>
    <property type="match status" value="1"/>
</dbReference>
<protein>
    <recommendedName>
        <fullName evidence="1">diguanylate cyclase</fullName>
        <ecNumber evidence="1">2.7.7.65</ecNumber>
    </recommendedName>
</protein>
<dbReference type="InterPro" id="IPR029787">
    <property type="entry name" value="Nucleotide_cyclase"/>
</dbReference>
<feature type="domain" description="PAC" evidence="3">
    <location>
        <begin position="94"/>
        <end position="145"/>
    </location>
</feature>
<reference evidence="6" key="1">
    <citation type="journal article" date="2019" name="Int. J. Syst. Evol. Microbiol.">
        <title>The Global Catalogue of Microorganisms (GCM) 10K type strain sequencing project: providing services to taxonomists for standard genome sequencing and annotation.</title>
        <authorList>
            <consortium name="The Broad Institute Genomics Platform"/>
            <consortium name="The Broad Institute Genome Sequencing Center for Infectious Disease"/>
            <person name="Wu L."/>
            <person name="Ma J."/>
        </authorList>
    </citation>
    <scope>NUCLEOTIDE SEQUENCE [LARGE SCALE GENOMIC DNA]</scope>
    <source>
        <strain evidence="6">CGMCC 4.1799</strain>
    </source>
</reference>
<dbReference type="InterPro" id="IPR050469">
    <property type="entry name" value="Diguanylate_Cyclase"/>
</dbReference>
<proteinExistence type="predicted"/>
<dbReference type="Pfam" id="PF08447">
    <property type="entry name" value="PAS_3"/>
    <property type="match status" value="1"/>
</dbReference>
<dbReference type="InterPro" id="IPR029016">
    <property type="entry name" value="GAF-like_dom_sf"/>
</dbReference>
<comment type="caution">
    <text evidence="5">The sequence shown here is derived from an EMBL/GenBank/DDBJ whole genome shotgun (WGS) entry which is preliminary data.</text>
</comment>
<keyword evidence="5" id="KW-0808">Transferase</keyword>